<dbReference type="InterPro" id="IPR037185">
    <property type="entry name" value="EmrE-like"/>
</dbReference>
<comment type="similarity">
    <text evidence="2">Belongs to the EamA transporter family.</text>
</comment>
<protein>
    <submittedName>
        <fullName evidence="10">EamA family transporter</fullName>
    </submittedName>
</protein>
<feature type="transmembrane region" description="Helical" evidence="7">
    <location>
        <begin position="66"/>
        <end position="86"/>
    </location>
</feature>
<feature type="transmembrane region" description="Helical" evidence="7">
    <location>
        <begin position="120"/>
        <end position="141"/>
    </location>
</feature>
<feature type="domain" description="EamA" evidence="9">
    <location>
        <begin position="36"/>
        <end position="165"/>
    </location>
</feature>
<dbReference type="RefSeq" id="WP_268005927.1">
    <property type="nucleotide sequence ID" value="NZ_BSUT01000001.1"/>
</dbReference>
<dbReference type="SUPFAM" id="SSF103481">
    <property type="entry name" value="Multidrug resistance efflux transporter EmrE"/>
    <property type="match status" value="1"/>
</dbReference>
<feature type="transmembrane region" description="Helical" evidence="7">
    <location>
        <begin position="148"/>
        <end position="167"/>
    </location>
</feature>
<dbReference type="Proteomes" id="UP001164761">
    <property type="component" value="Chromosome"/>
</dbReference>
<evidence type="ECO:0000259" key="9">
    <source>
        <dbReference type="Pfam" id="PF00892"/>
    </source>
</evidence>
<keyword evidence="3" id="KW-1003">Cell membrane</keyword>
<feature type="transmembrane region" description="Helical" evidence="7">
    <location>
        <begin position="93"/>
        <end position="114"/>
    </location>
</feature>
<feature type="transmembrane region" description="Helical" evidence="7">
    <location>
        <begin position="34"/>
        <end position="54"/>
    </location>
</feature>
<keyword evidence="6 7" id="KW-0472">Membrane</keyword>
<accession>A0ABY6ZGP0</accession>
<feature type="domain" description="Peptidase S9 prolyl oligopeptidase catalytic" evidence="8">
    <location>
        <begin position="258"/>
        <end position="319"/>
    </location>
</feature>
<dbReference type="Pfam" id="PF00326">
    <property type="entry name" value="Peptidase_S9"/>
    <property type="match status" value="1"/>
</dbReference>
<evidence type="ECO:0000256" key="4">
    <source>
        <dbReference type="ARBA" id="ARBA00022692"/>
    </source>
</evidence>
<comment type="subcellular location">
    <subcellularLocation>
        <location evidence="1">Cell membrane</location>
        <topology evidence="1">Multi-pass membrane protein</topology>
    </subcellularLocation>
</comment>
<keyword evidence="5 7" id="KW-1133">Transmembrane helix</keyword>
<dbReference type="InterPro" id="IPR000620">
    <property type="entry name" value="EamA_dom"/>
</dbReference>
<evidence type="ECO:0000313" key="10">
    <source>
        <dbReference type="EMBL" id="WAH42032.1"/>
    </source>
</evidence>
<gene>
    <name evidence="10" type="ORF">NZD89_00470</name>
</gene>
<evidence type="ECO:0000256" key="2">
    <source>
        <dbReference type="ARBA" id="ARBA00007362"/>
    </source>
</evidence>
<evidence type="ECO:0000259" key="8">
    <source>
        <dbReference type="Pfam" id="PF00326"/>
    </source>
</evidence>
<dbReference type="PANTHER" id="PTHR42920">
    <property type="entry name" value="OS03G0707200 PROTEIN-RELATED"/>
    <property type="match status" value="1"/>
</dbReference>
<reference evidence="10" key="1">
    <citation type="submission" date="2022-08" db="EMBL/GenBank/DDBJ databases">
        <title>Alicyclobacillus fastidiosus DSM 17978, complete genome.</title>
        <authorList>
            <person name="Wang Q."/>
            <person name="Cai R."/>
            <person name="Wang Z."/>
        </authorList>
    </citation>
    <scope>NUCLEOTIDE SEQUENCE</scope>
    <source>
        <strain evidence="10">DSM 17978</strain>
    </source>
</reference>
<name>A0ABY6ZGP0_9BACL</name>
<evidence type="ECO:0000256" key="1">
    <source>
        <dbReference type="ARBA" id="ARBA00004651"/>
    </source>
</evidence>
<dbReference type="InterPro" id="IPR029058">
    <property type="entry name" value="AB_hydrolase_fold"/>
</dbReference>
<dbReference type="SUPFAM" id="SSF53474">
    <property type="entry name" value="alpha/beta-Hydrolases"/>
    <property type="match status" value="1"/>
</dbReference>
<dbReference type="Pfam" id="PF00892">
    <property type="entry name" value="EamA"/>
    <property type="match status" value="1"/>
</dbReference>
<sequence>MEHIEKIRIGASNVTSQGQSPLVSTCNKIWRSRWTADISLLLVALVWGTTYVASKHVVSSVPVMQFLFIRFLLTTILMLPLTFGAIRKANRSTWITGIVFGAFLFAIFTLETYGVANTSAANAGFIISLFAVMVPLIQSVVYRKRPKLTLLGAVIVSVLGTALLTLHGYHINIGDFLVLGAAFCRAVQMTFTKKMTDGKEMNSGALTTIQLVLVQKYLNTPYVVWIQLRYTTVYCGFVNFCTRTITLYGPFKPSSQKYESVSVNYKKIHAPTLLLQGTADPTVPWQSVQFFYDELRQTNKNAHLILVPGAGHGVHDKEGQTDINQWYKETGM</sequence>
<dbReference type="InterPro" id="IPR001375">
    <property type="entry name" value="Peptidase_S9_cat"/>
</dbReference>
<dbReference type="Gene3D" id="3.40.50.1820">
    <property type="entry name" value="alpha/beta hydrolase"/>
    <property type="match status" value="1"/>
</dbReference>
<keyword evidence="4 7" id="KW-0812">Transmembrane</keyword>
<organism evidence="10 11">
    <name type="scientific">Alicyclobacillus fastidiosus</name>
    <dbReference type="NCBI Taxonomy" id="392011"/>
    <lineage>
        <taxon>Bacteria</taxon>
        <taxon>Bacillati</taxon>
        <taxon>Bacillota</taxon>
        <taxon>Bacilli</taxon>
        <taxon>Bacillales</taxon>
        <taxon>Alicyclobacillaceae</taxon>
        <taxon>Alicyclobacillus</taxon>
    </lineage>
</organism>
<proteinExistence type="inferred from homology"/>
<evidence type="ECO:0000313" key="11">
    <source>
        <dbReference type="Proteomes" id="UP001164761"/>
    </source>
</evidence>
<keyword evidence="11" id="KW-1185">Reference proteome</keyword>
<dbReference type="InterPro" id="IPR051258">
    <property type="entry name" value="Diverse_Substrate_Transporter"/>
</dbReference>
<evidence type="ECO:0000256" key="3">
    <source>
        <dbReference type="ARBA" id="ARBA00022475"/>
    </source>
</evidence>
<dbReference type="EMBL" id="CP104067">
    <property type="protein sequence ID" value="WAH42032.1"/>
    <property type="molecule type" value="Genomic_DNA"/>
</dbReference>
<evidence type="ECO:0000256" key="5">
    <source>
        <dbReference type="ARBA" id="ARBA00022989"/>
    </source>
</evidence>
<evidence type="ECO:0000256" key="7">
    <source>
        <dbReference type="SAM" id="Phobius"/>
    </source>
</evidence>
<dbReference type="PANTHER" id="PTHR42920:SF5">
    <property type="entry name" value="EAMA DOMAIN-CONTAINING PROTEIN"/>
    <property type="match status" value="1"/>
</dbReference>
<evidence type="ECO:0000256" key="6">
    <source>
        <dbReference type="ARBA" id="ARBA00023136"/>
    </source>
</evidence>